<reference evidence="5" key="1">
    <citation type="journal article" date="2020" name="bioRxiv">
        <title>Hybrid origin of Populus tomentosa Carr. identified through genome sequencing and phylogenomic analysis.</title>
        <authorList>
            <person name="An X."/>
            <person name="Gao K."/>
            <person name="Chen Z."/>
            <person name="Li J."/>
            <person name="Yang X."/>
            <person name="Yang X."/>
            <person name="Zhou J."/>
            <person name="Guo T."/>
            <person name="Zhao T."/>
            <person name="Huang S."/>
            <person name="Miao D."/>
            <person name="Khan W.U."/>
            <person name="Rao P."/>
            <person name="Ye M."/>
            <person name="Lei B."/>
            <person name="Liao W."/>
            <person name="Wang J."/>
            <person name="Ji L."/>
            <person name="Li Y."/>
            <person name="Guo B."/>
            <person name="Mustafa N.S."/>
            <person name="Li S."/>
            <person name="Yun Q."/>
            <person name="Keller S.R."/>
            <person name="Mao J."/>
            <person name="Zhang R."/>
            <person name="Strauss S.H."/>
        </authorList>
    </citation>
    <scope>NUCLEOTIDE SEQUENCE</scope>
    <source>
        <strain evidence="5">GM15</strain>
        <tissue evidence="5">Leaf</tissue>
    </source>
</reference>
<dbReference type="PANTHER" id="PTHR22975:SF9">
    <property type="entry name" value="ECHINUS SPLICE FORM 3"/>
    <property type="match status" value="1"/>
</dbReference>
<evidence type="ECO:0000313" key="5">
    <source>
        <dbReference type="EMBL" id="KAG6754003.1"/>
    </source>
</evidence>
<protein>
    <recommendedName>
        <fullName evidence="4">USP domain-containing protein</fullName>
    </recommendedName>
</protein>
<dbReference type="CDD" id="cd02257">
    <property type="entry name" value="Peptidase_C19"/>
    <property type="match status" value="1"/>
</dbReference>
<dbReference type="OrthoDB" id="205782at2759"/>
<dbReference type="InterPro" id="IPR006865">
    <property type="entry name" value="DUF629"/>
</dbReference>
<dbReference type="Pfam" id="PF00443">
    <property type="entry name" value="UCH"/>
    <property type="match status" value="1"/>
</dbReference>
<sequence length="1695" mass="191296">MGNRKRPLTSRTKHPPPPSAAAPTVASDETNLYSSPNSVSTESDGSSTIKHECDRALNALRRGNHTKALRIMKDSGAKHGGDALIHRVHSTVCVKVASIIDDPNSKQRYLKNAIEAARRAAELSPNSIEFAHFYANLLYEAANDGKEYEEVMKECDRALKIENPIDPAKESLQEESQQKIATAEGRIAHVQGELKNLQQKSNIASISTWMKNLGTGEEIRLIPIRRATEDPMEVRLVQTRRPNEIKKATKTQEERRKEIEVRVAAARLVQKSEIGLGQREGERSDKGVEVTPWSDRRGERRKNGSNARKNGTNTERKDWVRSYWNSMGLEMKRELLKIKVSDFKSYFVSSKNGLASDVLKEALACSEENKSWRSWVCCRCNEKFADSDSHLHHVVQEHMGSLMPKMQEVLPQSPDNEWIEMINSCSWKPLDISSAVKMLWNRGKCQNGELVEDICSENHNDDGDGCFKDAWDSSPEKENLRDGCISCPVSSSNSGKVYSIEGKEFDGNQLSSACTIESWPISEDSERAKLLEKIHDVFQALIRHKYLAASHLNKVIQFTVDELQSLATGSQLLNHGVGQTPMCICFLGAFQLKKILKFLQELSHSCGLGMSPEKSSVVDDMNTGAKGPEIKENIVLNDDASCLYLDKCLLPLEYAPRTCPDDDATTATSTIVGNGDGVLPAVDTLLSWIFSGLSSGEQLQSWIRTKEERMNQGMEILQTLEKEFYHLQSLYERKCEHLSYEQALQAVEDLCLEEGKKRETDTLFELRSYDSVLRQRREKLVENEHDALFISSRFELDAISNVLKEADTLNVNQYGYEDTYGGITSQFCDLKSGEDGNWRTKDQMHQVETFIEIAIQRQKEQLSIELSKIDAQIMRSVTGMQQLELKLESVSALDYRSILPPLVKSYMRAHLEDLAEKDATEKSNAAREAFLAELALDSKKGTQGRSDISRNTLEKGKDKRKNKEYKKTKELKVAAASEQRLLQDVTNERGSIPVATNGDYPDSQCHLSRNGDDLRQQEEEFRWKIEIEEEERMLEESLKYQRRIENEAKKKHLAEQQYKKSHITLPEKLSGGICNICFDPAADSCEPLEQLTQKSGFPNNLEDMPMTTASEPSTGGNAEGGPSDRRSSRKSRRQKSSAKYDGKNQPMSCEMENIEVASRYLSCTMVALASHSGLLCAVVLWSSLHAFTPNLGDSATKTLRQLQVEEDDEERFQADLERAVHQSLGKFLLILCLLSLLRKSRVASFEVVTMSIEAIECIYQHGQDLVFLSLVAEVKVHLFVTLYPSICIDFQDTFQAHQKMPLMSCLKAQQTIYSELYNSRTVPYEVATENVDGTDVFGTGLKNDIGEYNCFLNVIIQSLWHLRRFRDEFLSRSKSEHVHVGDPCVVCALYDILTAISMASTDTRREAVAPTSLRIALSNLYPNSNFFQEYFTVYELMYEDVFSELVTIELQGQMNDASEVLAVIFDCLHRAFTTGLHGSDSESVECSGMESWECTKKNACIVHSVFGMDISEQMNCHSCGVESRHLKYNAFFHNINATALRTMKVMCAESCFEELLNLVEMNHQLTCDPEAGGCGKPNYIHHIMSTPPHVFTTVLGWRKTCESIDDIKATLAALSTEIDISVVYRGLDLKKIRSLVSVVCYYGQHYHCFAYSHDHSQWIMYDDKTVKVIGSWTDVLIMCEKGHLQPQVLFFEAGN</sequence>
<evidence type="ECO:0000259" key="4">
    <source>
        <dbReference type="PROSITE" id="PS50235"/>
    </source>
</evidence>
<keyword evidence="1" id="KW-0833">Ubl conjugation pathway</keyword>
<dbReference type="InterPro" id="IPR052398">
    <property type="entry name" value="Ubiquitin_hydrolase_53/54"/>
</dbReference>
<accession>A0A8X7YJL3</accession>
<dbReference type="PANTHER" id="PTHR22975">
    <property type="entry name" value="UBIQUITIN SPECIFIC PROTEINASE"/>
    <property type="match status" value="1"/>
</dbReference>
<feature type="region of interest" description="Disordered" evidence="3">
    <location>
        <begin position="276"/>
        <end position="314"/>
    </location>
</feature>
<gene>
    <name evidence="5" type="ORF">POTOM_042011</name>
</gene>
<evidence type="ECO:0000256" key="3">
    <source>
        <dbReference type="SAM" id="MobiDB-lite"/>
    </source>
</evidence>
<feature type="region of interest" description="Disordered" evidence="3">
    <location>
        <begin position="1094"/>
        <end position="1145"/>
    </location>
</feature>
<dbReference type="PROSITE" id="PS50235">
    <property type="entry name" value="USP_3"/>
    <property type="match status" value="1"/>
</dbReference>
<feature type="compositionally biased region" description="Polar residues" evidence="3">
    <location>
        <begin position="304"/>
        <end position="313"/>
    </location>
</feature>
<feature type="compositionally biased region" description="Polar residues" evidence="3">
    <location>
        <begin position="1107"/>
        <end position="1116"/>
    </location>
</feature>
<dbReference type="InterPro" id="IPR028889">
    <property type="entry name" value="USP"/>
</dbReference>
<dbReference type="GO" id="GO:0016579">
    <property type="term" value="P:protein deubiquitination"/>
    <property type="evidence" value="ECO:0007669"/>
    <property type="project" value="InterPro"/>
</dbReference>
<dbReference type="Proteomes" id="UP000886885">
    <property type="component" value="Chromosome 12A"/>
</dbReference>
<keyword evidence="2" id="KW-0378">Hydrolase</keyword>
<keyword evidence="6" id="KW-1185">Reference proteome</keyword>
<feature type="compositionally biased region" description="Basic and acidic residues" evidence="3">
    <location>
        <begin position="279"/>
        <end position="302"/>
    </location>
</feature>
<organism evidence="5 6">
    <name type="scientific">Populus tomentosa</name>
    <name type="common">Chinese white poplar</name>
    <dbReference type="NCBI Taxonomy" id="118781"/>
    <lineage>
        <taxon>Eukaryota</taxon>
        <taxon>Viridiplantae</taxon>
        <taxon>Streptophyta</taxon>
        <taxon>Embryophyta</taxon>
        <taxon>Tracheophyta</taxon>
        <taxon>Spermatophyta</taxon>
        <taxon>Magnoliopsida</taxon>
        <taxon>eudicotyledons</taxon>
        <taxon>Gunneridae</taxon>
        <taxon>Pentapetalae</taxon>
        <taxon>rosids</taxon>
        <taxon>fabids</taxon>
        <taxon>Malpighiales</taxon>
        <taxon>Salicaceae</taxon>
        <taxon>Saliceae</taxon>
        <taxon>Populus</taxon>
    </lineage>
</organism>
<dbReference type="InterPro" id="IPR013087">
    <property type="entry name" value="Znf_C2H2_type"/>
</dbReference>
<feature type="compositionally biased region" description="Basic residues" evidence="3">
    <location>
        <begin position="1127"/>
        <end position="1136"/>
    </location>
</feature>
<dbReference type="InterPro" id="IPR006866">
    <property type="entry name" value="DUF627_N"/>
</dbReference>
<feature type="compositionally biased region" description="Polar residues" evidence="3">
    <location>
        <begin position="941"/>
        <end position="951"/>
    </location>
</feature>
<feature type="region of interest" description="Disordered" evidence="3">
    <location>
        <begin position="1"/>
        <end position="49"/>
    </location>
</feature>
<proteinExistence type="predicted"/>
<dbReference type="GO" id="GO:0004843">
    <property type="term" value="F:cysteine-type deubiquitinase activity"/>
    <property type="evidence" value="ECO:0007669"/>
    <property type="project" value="InterPro"/>
</dbReference>
<feature type="compositionally biased region" description="Polar residues" evidence="3">
    <location>
        <begin position="27"/>
        <end position="48"/>
    </location>
</feature>
<feature type="domain" description="USP" evidence="4">
    <location>
        <begin position="1339"/>
        <end position="1694"/>
    </location>
</feature>
<evidence type="ECO:0000256" key="2">
    <source>
        <dbReference type="ARBA" id="ARBA00022801"/>
    </source>
</evidence>
<dbReference type="PROSITE" id="PS00028">
    <property type="entry name" value="ZINC_FINGER_C2H2_1"/>
    <property type="match status" value="1"/>
</dbReference>
<dbReference type="Pfam" id="PF04780">
    <property type="entry name" value="DUF629"/>
    <property type="match status" value="1"/>
</dbReference>
<feature type="region of interest" description="Disordered" evidence="3">
    <location>
        <begin position="941"/>
        <end position="966"/>
    </location>
</feature>
<feature type="compositionally biased region" description="Basic residues" evidence="3">
    <location>
        <begin position="1"/>
        <end position="14"/>
    </location>
</feature>
<evidence type="ECO:0000313" key="6">
    <source>
        <dbReference type="Proteomes" id="UP000886885"/>
    </source>
</evidence>
<name>A0A8X7YJL3_POPTO</name>
<evidence type="ECO:0000256" key="1">
    <source>
        <dbReference type="ARBA" id="ARBA00022786"/>
    </source>
</evidence>
<dbReference type="EMBL" id="JAAWWB010000023">
    <property type="protein sequence ID" value="KAG6754003.1"/>
    <property type="molecule type" value="Genomic_DNA"/>
</dbReference>
<comment type="caution">
    <text evidence="5">The sequence shown here is derived from an EMBL/GenBank/DDBJ whole genome shotgun (WGS) entry which is preliminary data.</text>
</comment>
<dbReference type="Pfam" id="PF04781">
    <property type="entry name" value="DUF627"/>
    <property type="match status" value="1"/>
</dbReference>
<dbReference type="InterPro" id="IPR001394">
    <property type="entry name" value="Peptidase_C19_UCH"/>
</dbReference>